<organism evidence="1 2">
    <name type="scientific">Stackebrandtia endophytica</name>
    <dbReference type="NCBI Taxonomy" id="1496996"/>
    <lineage>
        <taxon>Bacteria</taxon>
        <taxon>Bacillati</taxon>
        <taxon>Actinomycetota</taxon>
        <taxon>Actinomycetes</taxon>
        <taxon>Glycomycetales</taxon>
        <taxon>Glycomycetaceae</taxon>
        <taxon>Stackebrandtia</taxon>
    </lineage>
</organism>
<dbReference type="Gene3D" id="2.40.40.10">
    <property type="entry name" value="RlpA-like domain"/>
    <property type="match status" value="1"/>
</dbReference>
<proteinExistence type="predicted"/>
<dbReference type="InterPro" id="IPR036908">
    <property type="entry name" value="RlpA-like_sf"/>
</dbReference>
<dbReference type="InParanoid" id="A0A543AYN1"/>
<dbReference type="AlphaFoldDB" id="A0A543AYN1"/>
<dbReference type="OrthoDB" id="3526323at2"/>
<dbReference type="RefSeq" id="WP_142040959.1">
    <property type="nucleotide sequence ID" value="NZ_JBHTGS010000001.1"/>
</dbReference>
<evidence type="ECO:0000313" key="1">
    <source>
        <dbReference type="EMBL" id="TQL77687.1"/>
    </source>
</evidence>
<keyword evidence="2" id="KW-1185">Reference proteome</keyword>
<protein>
    <recommendedName>
        <fullName evidence="3">Rare lipoprotein A (RlpA)-like double-psi beta-barrel protein</fullName>
    </recommendedName>
</protein>
<reference evidence="1 2" key="1">
    <citation type="submission" date="2019-06" db="EMBL/GenBank/DDBJ databases">
        <title>Sequencing the genomes of 1000 actinobacteria strains.</title>
        <authorList>
            <person name="Klenk H.-P."/>
        </authorList>
    </citation>
    <scope>NUCLEOTIDE SEQUENCE [LARGE SCALE GENOMIC DNA]</scope>
    <source>
        <strain evidence="1 2">DSM 45928</strain>
    </source>
</reference>
<gene>
    <name evidence="1" type="ORF">FB566_3249</name>
</gene>
<evidence type="ECO:0008006" key="3">
    <source>
        <dbReference type="Google" id="ProtNLM"/>
    </source>
</evidence>
<comment type="caution">
    <text evidence="1">The sequence shown here is derived from an EMBL/GenBank/DDBJ whole genome shotgun (WGS) entry which is preliminary data.</text>
</comment>
<accession>A0A543AYN1</accession>
<sequence>MAALTCEGSWFCCGNSWGPCGTTGTGACGTCHSANMQHAWPNASQACWDITRPDLCGINLARRTCGHRHTTTNRCNGSSVTTSIADCGPRTKSFCGERSCCGSVCESNRAMDLTPAAYSRIANLSTGLIPVQVT</sequence>
<name>A0A543AYN1_9ACTN</name>
<dbReference type="Proteomes" id="UP000317043">
    <property type="component" value="Unassembled WGS sequence"/>
</dbReference>
<evidence type="ECO:0000313" key="2">
    <source>
        <dbReference type="Proteomes" id="UP000317043"/>
    </source>
</evidence>
<dbReference type="EMBL" id="VFOW01000001">
    <property type="protein sequence ID" value="TQL77687.1"/>
    <property type="molecule type" value="Genomic_DNA"/>
</dbReference>